<evidence type="ECO:0000313" key="1">
    <source>
        <dbReference type="EnsemblPlants" id="PAC:32928387.CDS.1"/>
    </source>
</evidence>
<reference evidence="1" key="3">
    <citation type="submission" date="2020-12" db="UniProtKB">
        <authorList>
            <consortium name="EnsemblPlants"/>
        </authorList>
    </citation>
    <scope>IDENTIFICATION</scope>
</reference>
<reference evidence="1 2" key="1">
    <citation type="journal article" date="2008" name="Science">
        <title>The Physcomitrella genome reveals evolutionary insights into the conquest of land by plants.</title>
        <authorList>
            <person name="Rensing S."/>
            <person name="Lang D."/>
            <person name="Zimmer A."/>
            <person name="Terry A."/>
            <person name="Salamov A."/>
            <person name="Shapiro H."/>
            <person name="Nishiyama T."/>
            <person name="Perroud P.-F."/>
            <person name="Lindquist E."/>
            <person name="Kamisugi Y."/>
            <person name="Tanahashi T."/>
            <person name="Sakakibara K."/>
            <person name="Fujita T."/>
            <person name="Oishi K."/>
            <person name="Shin-I T."/>
            <person name="Kuroki Y."/>
            <person name="Toyoda A."/>
            <person name="Suzuki Y."/>
            <person name="Hashimoto A."/>
            <person name="Yamaguchi K."/>
            <person name="Sugano A."/>
            <person name="Kohara Y."/>
            <person name="Fujiyama A."/>
            <person name="Anterola A."/>
            <person name="Aoki S."/>
            <person name="Ashton N."/>
            <person name="Barbazuk W.B."/>
            <person name="Barker E."/>
            <person name="Bennetzen J."/>
            <person name="Bezanilla M."/>
            <person name="Blankenship R."/>
            <person name="Cho S.H."/>
            <person name="Dutcher S."/>
            <person name="Estelle M."/>
            <person name="Fawcett J.A."/>
            <person name="Gundlach H."/>
            <person name="Hanada K."/>
            <person name="Heyl A."/>
            <person name="Hicks K.A."/>
            <person name="Hugh J."/>
            <person name="Lohr M."/>
            <person name="Mayer K."/>
            <person name="Melkozernov A."/>
            <person name="Murata T."/>
            <person name="Nelson D."/>
            <person name="Pils B."/>
            <person name="Prigge M."/>
            <person name="Reiss B."/>
            <person name="Renner T."/>
            <person name="Rombauts S."/>
            <person name="Rushton P."/>
            <person name="Sanderfoot A."/>
            <person name="Schween G."/>
            <person name="Shiu S.-H."/>
            <person name="Stueber K."/>
            <person name="Theodoulou F.L."/>
            <person name="Tu H."/>
            <person name="Van de Peer Y."/>
            <person name="Verrier P.J."/>
            <person name="Waters E."/>
            <person name="Wood A."/>
            <person name="Yang L."/>
            <person name="Cove D."/>
            <person name="Cuming A."/>
            <person name="Hasebe M."/>
            <person name="Lucas S."/>
            <person name="Mishler D.B."/>
            <person name="Reski R."/>
            <person name="Grigoriev I."/>
            <person name="Quatrano R.S."/>
            <person name="Boore J.L."/>
        </authorList>
    </citation>
    <scope>NUCLEOTIDE SEQUENCE [LARGE SCALE GENOMIC DNA]</scope>
    <source>
        <strain evidence="1 2">cv. Gransden 2004</strain>
    </source>
</reference>
<dbReference type="AlphaFoldDB" id="A0A7I3Z6U4"/>
<dbReference type="Gramene" id="Pp3c15_500V3.2">
    <property type="protein sequence ID" value="PAC:32928387.CDS.1"/>
    <property type="gene ID" value="Pp3c15_500"/>
</dbReference>
<dbReference type="EMBL" id="ABEU02000015">
    <property type="status" value="NOT_ANNOTATED_CDS"/>
    <property type="molecule type" value="Genomic_DNA"/>
</dbReference>
<dbReference type="Proteomes" id="UP000006727">
    <property type="component" value="Chromosome 15"/>
</dbReference>
<name>A0A7I3Z6U4_PHYPA</name>
<protein>
    <submittedName>
        <fullName evidence="1">Uncharacterized protein</fullName>
    </submittedName>
</protein>
<sequence length="84" mass="9243">MMQLVVVSPPRRFAGSRAAADAIARVPEMVSCRVDCHAVVHPACVDLRRRSTLSCGFWCDLAMHHTVQMISALVVKYLQCKSSA</sequence>
<accession>A0A7I3Z6U4</accession>
<keyword evidence="2" id="KW-1185">Reference proteome</keyword>
<dbReference type="EnsemblPlants" id="Pp3c15_500V3.2">
    <property type="protein sequence ID" value="PAC:32928387.CDS.1"/>
    <property type="gene ID" value="Pp3c15_500"/>
</dbReference>
<proteinExistence type="predicted"/>
<evidence type="ECO:0000313" key="2">
    <source>
        <dbReference type="Proteomes" id="UP000006727"/>
    </source>
</evidence>
<organism evidence="1 2">
    <name type="scientific">Physcomitrium patens</name>
    <name type="common">Spreading-leaved earth moss</name>
    <name type="synonym">Physcomitrella patens</name>
    <dbReference type="NCBI Taxonomy" id="3218"/>
    <lineage>
        <taxon>Eukaryota</taxon>
        <taxon>Viridiplantae</taxon>
        <taxon>Streptophyta</taxon>
        <taxon>Embryophyta</taxon>
        <taxon>Bryophyta</taxon>
        <taxon>Bryophytina</taxon>
        <taxon>Bryopsida</taxon>
        <taxon>Funariidae</taxon>
        <taxon>Funariales</taxon>
        <taxon>Funariaceae</taxon>
        <taxon>Physcomitrium</taxon>
    </lineage>
</organism>
<reference evidence="1 2" key="2">
    <citation type="journal article" date="2018" name="Plant J.">
        <title>The Physcomitrella patens chromosome-scale assembly reveals moss genome structure and evolution.</title>
        <authorList>
            <person name="Lang D."/>
            <person name="Ullrich K.K."/>
            <person name="Murat F."/>
            <person name="Fuchs J."/>
            <person name="Jenkins J."/>
            <person name="Haas F.B."/>
            <person name="Piednoel M."/>
            <person name="Gundlach H."/>
            <person name="Van Bel M."/>
            <person name="Meyberg R."/>
            <person name="Vives C."/>
            <person name="Morata J."/>
            <person name="Symeonidi A."/>
            <person name="Hiss M."/>
            <person name="Muchero W."/>
            <person name="Kamisugi Y."/>
            <person name="Saleh O."/>
            <person name="Blanc G."/>
            <person name="Decker E.L."/>
            <person name="van Gessel N."/>
            <person name="Grimwood J."/>
            <person name="Hayes R.D."/>
            <person name="Graham S.W."/>
            <person name="Gunter L.E."/>
            <person name="McDaniel S.F."/>
            <person name="Hoernstein S.N.W."/>
            <person name="Larsson A."/>
            <person name="Li F.W."/>
            <person name="Perroud P.F."/>
            <person name="Phillips J."/>
            <person name="Ranjan P."/>
            <person name="Rokshar D.S."/>
            <person name="Rothfels C.J."/>
            <person name="Schneider L."/>
            <person name="Shu S."/>
            <person name="Stevenson D.W."/>
            <person name="Thummler F."/>
            <person name="Tillich M."/>
            <person name="Villarreal Aguilar J.C."/>
            <person name="Widiez T."/>
            <person name="Wong G.K."/>
            <person name="Wymore A."/>
            <person name="Zhang Y."/>
            <person name="Zimmer A.D."/>
            <person name="Quatrano R.S."/>
            <person name="Mayer K.F.X."/>
            <person name="Goodstein D."/>
            <person name="Casacuberta J.M."/>
            <person name="Vandepoele K."/>
            <person name="Reski R."/>
            <person name="Cuming A.C."/>
            <person name="Tuskan G.A."/>
            <person name="Maumus F."/>
            <person name="Salse J."/>
            <person name="Schmutz J."/>
            <person name="Rensing S.A."/>
        </authorList>
    </citation>
    <scope>NUCLEOTIDE SEQUENCE [LARGE SCALE GENOMIC DNA]</scope>
    <source>
        <strain evidence="1 2">cv. Gransden 2004</strain>
    </source>
</reference>